<dbReference type="Gene3D" id="3.40.50.2300">
    <property type="match status" value="1"/>
</dbReference>
<dbReference type="PANTHER" id="PTHR45339">
    <property type="entry name" value="HYBRID SIGNAL TRANSDUCTION HISTIDINE KINASE J"/>
    <property type="match status" value="1"/>
</dbReference>
<dbReference type="PROSITE" id="PS50109">
    <property type="entry name" value="HIS_KIN"/>
    <property type="match status" value="1"/>
</dbReference>
<evidence type="ECO:0000256" key="7">
    <source>
        <dbReference type="SAM" id="SignalP"/>
    </source>
</evidence>
<dbReference type="RefSeq" id="WP_264434125.1">
    <property type="nucleotide sequence ID" value="NZ_CP081495.1"/>
</dbReference>
<dbReference type="Pfam" id="PF13424">
    <property type="entry name" value="TPR_12"/>
    <property type="match status" value="1"/>
</dbReference>
<keyword evidence="4" id="KW-0902">Two-component regulatory system</keyword>
<feature type="repeat" description="TPR" evidence="6">
    <location>
        <begin position="232"/>
        <end position="265"/>
    </location>
</feature>
<dbReference type="Pfam" id="PF00072">
    <property type="entry name" value="Response_reg"/>
    <property type="match status" value="1"/>
</dbReference>
<evidence type="ECO:0000313" key="10">
    <source>
        <dbReference type="EMBL" id="UYW01652.1"/>
    </source>
</evidence>
<feature type="domain" description="Response regulatory" evidence="9">
    <location>
        <begin position="605"/>
        <end position="719"/>
    </location>
</feature>
<dbReference type="EMBL" id="CP081495">
    <property type="protein sequence ID" value="UYW01652.1"/>
    <property type="molecule type" value="Genomic_DNA"/>
</dbReference>
<feature type="signal peptide" evidence="7">
    <location>
        <begin position="1"/>
        <end position="21"/>
    </location>
</feature>
<dbReference type="EC" id="2.7.13.3" evidence="2"/>
<dbReference type="InterPro" id="IPR005467">
    <property type="entry name" value="His_kinase_dom"/>
</dbReference>
<dbReference type="CDD" id="cd16922">
    <property type="entry name" value="HATPase_EvgS-ArcB-TorS-like"/>
    <property type="match status" value="1"/>
</dbReference>
<evidence type="ECO:0000256" key="2">
    <source>
        <dbReference type="ARBA" id="ARBA00012438"/>
    </source>
</evidence>
<dbReference type="Gene3D" id="1.10.287.130">
    <property type="match status" value="1"/>
</dbReference>
<feature type="repeat" description="TPR" evidence="6">
    <location>
        <begin position="75"/>
        <end position="108"/>
    </location>
</feature>
<dbReference type="SMART" id="SM00388">
    <property type="entry name" value="HisKA"/>
    <property type="match status" value="1"/>
</dbReference>
<feature type="modified residue" description="4-aspartylphosphate" evidence="5">
    <location>
        <position position="654"/>
    </location>
</feature>
<keyword evidence="6" id="KW-0802">TPR repeat</keyword>
<feature type="domain" description="Histidine kinase" evidence="8">
    <location>
        <begin position="362"/>
        <end position="583"/>
    </location>
</feature>
<dbReference type="PANTHER" id="PTHR45339:SF1">
    <property type="entry name" value="HYBRID SIGNAL TRANSDUCTION HISTIDINE KINASE J"/>
    <property type="match status" value="1"/>
</dbReference>
<organism evidence="10 11">
    <name type="scientific">Flavobacterium agricola</name>
    <dbReference type="NCBI Taxonomy" id="2870839"/>
    <lineage>
        <taxon>Bacteria</taxon>
        <taxon>Pseudomonadati</taxon>
        <taxon>Bacteroidota</taxon>
        <taxon>Flavobacteriia</taxon>
        <taxon>Flavobacteriales</taxon>
        <taxon>Flavobacteriaceae</taxon>
        <taxon>Flavobacterium</taxon>
    </lineage>
</organism>
<evidence type="ECO:0000256" key="1">
    <source>
        <dbReference type="ARBA" id="ARBA00000085"/>
    </source>
</evidence>
<dbReference type="Proteomes" id="UP001163328">
    <property type="component" value="Chromosome"/>
</dbReference>
<evidence type="ECO:0000256" key="4">
    <source>
        <dbReference type="ARBA" id="ARBA00023012"/>
    </source>
</evidence>
<dbReference type="InterPro" id="IPR001789">
    <property type="entry name" value="Sig_transdc_resp-reg_receiver"/>
</dbReference>
<dbReference type="CDD" id="cd17546">
    <property type="entry name" value="REC_hyHK_CKI1_RcsC-like"/>
    <property type="match status" value="1"/>
</dbReference>
<evidence type="ECO:0000256" key="5">
    <source>
        <dbReference type="PROSITE-ProRule" id="PRU00169"/>
    </source>
</evidence>
<dbReference type="InterPro" id="IPR011006">
    <property type="entry name" value="CheY-like_superfamily"/>
</dbReference>
<dbReference type="SMART" id="SM00028">
    <property type="entry name" value="TPR"/>
    <property type="match status" value="5"/>
</dbReference>
<dbReference type="PROSITE" id="PS50110">
    <property type="entry name" value="RESPONSE_REGULATORY"/>
    <property type="match status" value="1"/>
</dbReference>
<keyword evidence="7" id="KW-0732">Signal</keyword>
<dbReference type="InterPro" id="IPR036097">
    <property type="entry name" value="HisK_dim/P_sf"/>
</dbReference>
<dbReference type="InterPro" id="IPR004358">
    <property type="entry name" value="Sig_transdc_His_kin-like_C"/>
</dbReference>
<feature type="chain" id="PRO_5046643833" description="histidine kinase" evidence="7">
    <location>
        <begin position="22"/>
        <end position="725"/>
    </location>
</feature>
<dbReference type="SUPFAM" id="SSF55874">
    <property type="entry name" value="ATPase domain of HSP90 chaperone/DNA topoisomerase II/histidine kinase"/>
    <property type="match status" value="1"/>
</dbReference>
<dbReference type="SMART" id="SM00387">
    <property type="entry name" value="HATPase_c"/>
    <property type="match status" value="1"/>
</dbReference>
<reference evidence="10" key="1">
    <citation type="submission" date="2021-08" db="EMBL/GenBank/DDBJ databases">
        <title>Flavobacterium sp. strain CC-SYL302.</title>
        <authorList>
            <person name="Lin S.-Y."/>
            <person name="Lee T.-H."/>
            <person name="Young C.-C."/>
        </authorList>
    </citation>
    <scope>NUCLEOTIDE SEQUENCE</scope>
    <source>
        <strain evidence="10">CC-SYL302</strain>
    </source>
</reference>
<dbReference type="Gene3D" id="1.25.40.10">
    <property type="entry name" value="Tetratricopeptide repeat domain"/>
    <property type="match status" value="1"/>
</dbReference>
<keyword evidence="11" id="KW-1185">Reference proteome</keyword>
<evidence type="ECO:0000256" key="3">
    <source>
        <dbReference type="ARBA" id="ARBA00022553"/>
    </source>
</evidence>
<proteinExistence type="predicted"/>
<dbReference type="InterPro" id="IPR036890">
    <property type="entry name" value="HATPase_C_sf"/>
</dbReference>
<dbReference type="Pfam" id="PF00512">
    <property type="entry name" value="HisKA"/>
    <property type="match status" value="1"/>
</dbReference>
<name>A0ABY6M049_9FLAO</name>
<dbReference type="InterPro" id="IPR019734">
    <property type="entry name" value="TPR_rpt"/>
</dbReference>
<dbReference type="Pfam" id="PF02518">
    <property type="entry name" value="HATPase_c"/>
    <property type="match status" value="1"/>
</dbReference>
<dbReference type="InterPro" id="IPR003661">
    <property type="entry name" value="HisK_dim/P_dom"/>
</dbReference>
<evidence type="ECO:0000256" key="6">
    <source>
        <dbReference type="PROSITE-ProRule" id="PRU00339"/>
    </source>
</evidence>
<dbReference type="PROSITE" id="PS50005">
    <property type="entry name" value="TPR"/>
    <property type="match status" value="3"/>
</dbReference>
<sequence>MKYIILRIFLFLLLLTPQVKAHAFTTTDVVKNDSVSYYIEASNSLNNQKKYNEALAYAQKAKRYAIRNSLRPQIAESYFAVGSILLNQNEYKEAERNLRRSISISKKFNKKIEALAYYKLAVLYAELNDFEKAEENFSISSNIYKQLDPEHRIKNISSILIDRAYLFEKLGKIDNAKAVYKKIIDLKRIDKNTIIAYVNLSNLVSADSIYWSIQNLENIEKQYETIDYKIKSAVYLSLANLYLRQKNSDKSTAYLKKYIEVENQNQIADLNAFTILNNTNLSSISKKPITKNGGQSVQFIKLMSIMSIALISVLSLLSLSLYRNNKERMRINLLLQNKNTELEIAKNNAEKATKARSEFLSTVSHELRTPLNAINGITHILLEENPKETQLHYLKSLEFSGDYLLRFINDILEINRVESGNVQIEEITYNIRELLENIIESFSEISRINDVSCKLEIDANIPPLLIGDPTKISQIFMNLIGNAMKFAKNGSVLVTIKQIEQAENSIKLLMQVKDTGIGISPEKQQTIFENFTQGSVEINRKYGGTGLGLAIVKSLIELLGGNISLESEMGVGSTFSVTLEQQISDKAEIVPVKIDYDEAVLHNKHVLIVEDNKINQMITEKMLSKKEMTYETVENGNDAITVAQKNTFDLILMDIHLPGINGTIAAEEIRKFNTTVPIIALTAISLNENREALLAFGMDEVITKPFQSEKFYQTISQVLTLKSMA</sequence>
<dbReference type="CDD" id="cd00082">
    <property type="entry name" value="HisKA"/>
    <property type="match status" value="1"/>
</dbReference>
<gene>
    <name evidence="10" type="ORF">K5I29_01625</name>
</gene>
<dbReference type="Gene3D" id="3.30.565.10">
    <property type="entry name" value="Histidine kinase-like ATPase, C-terminal domain"/>
    <property type="match status" value="1"/>
</dbReference>
<evidence type="ECO:0000313" key="11">
    <source>
        <dbReference type="Proteomes" id="UP001163328"/>
    </source>
</evidence>
<dbReference type="PRINTS" id="PR00344">
    <property type="entry name" value="BCTRLSENSOR"/>
</dbReference>
<evidence type="ECO:0000259" key="9">
    <source>
        <dbReference type="PROSITE" id="PS50110"/>
    </source>
</evidence>
<dbReference type="SMART" id="SM00448">
    <property type="entry name" value="REC"/>
    <property type="match status" value="1"/>
</dbReference>
<dbReference type="SUPFAM" id="SSF47384">
    <property type="entry name" value="Homodimeric domain of signal transducing histidine kinase"/>
    <property type="match status" value="1"/>
</dbReference>
<feature type="repeat" description="TPR" evidence="6">
    <location>
        <begin position="114"/>
        <end position="147"/>
    </location>
</feature>
<evidence type="ECO:0000259" key="8">
    <source>
        <dbReference type="PROSITE" id="PS50109"/>
    </source>
</evidence>
<dbReference type="InterPro" id="IPR011990">
    <property type="entry name" value="TPR-like_helical_dom_sf"/>
</dbReference>
<protein>
    <recommendedName>
        <fullName evidence="2">histidine kinase</fullName>
        <ecNumber evidence="2">2.7.13.3</ecNumber>
    </recommendedName>
</protein>
<dbReference type="SUPFAM" id="SSF48452">
    <property type="entry name" value="TPR-like"/>
    <property type="match status" value="1"/>
</dbReference>
<dbReference type="InterPro" id="IPR003594">
    <property type="entry name" value="HATPase_dom"/>
</dbReference>
<accession>A0ABY6M049</accession>
<comment type="catalytic activity">
    <reaction evidence="1">
        <text>ATP + protein L-histidine = ADP + protein N-phospho-L-histidine.</text>
        <dbReference type="EC" id="2.7.13.3"/>
    </reaction>
</comment>
<dbReference type="Pfam" id="PF13181">
    <property type="entry name" value="TPR_8"/>
    <property type="match status" value="3"/>
</dbReference>
<dbReference type="SUPFAM" id="SSF52172">
    <property type="entry name" value="CheY-like"/>
    <property type="match status" value="1"/>
</dbReference>
<keyword evidence="3 5" id="KW-0597">Phosphoprotein</keyword>